<dbReference type="eggNOG" id="ENOG5031RIN">
    <property type="taxonomic scope" value="Bacteria"/>
</dbReference>
<evidence type="ECO:0000313" key="3">
    <source>
        <dbReference type="Proteomes" id="UP000005442"/>
    </source>
</evidence>
<dbReference type="KEGG" id="mrh:MycrhN_5443"/>
<evidence type="ECO:0000313" key="2">
    <source>
        <dbReference type="EMBL" id="AEV75917.1"/>
    </source>
</evidence>
<dbReference type="AlphaFoldDB" id="G8RIL0"/>
<dbReference type="HOGENOM" id="CLU_2130717_0_0_11"/>
<sequence length="113" mass="12000">MTALVRAACVICAVAAFSLSVWTYMDVSMFGFPDGYITDYQAAADTPLTVITWIFAGFGLLFVALAFSPLGSRVRAFAWLAALMALIFVATAGYVGVPWYFGTHLGLDNGIGG</sequence>
<protein>
    <recommendedName>
        <fullName evidence="4">DUF998 domain-containing protein</fullName>
    </recommendedName>
</protein>
<evidence type="ECO:0008006" key="4">
    <source>
        <dbReference type="Google" id="ProtNLM"/>
    </source>
</evidence>
<dbReference type="Proteomes" id="UP000005442">
    <property type="component" value="Chromosome"/>
</dbReference>
<feature type="transmembrane region" description="Helical" evidence="1">
    <location>
        <begin position="7"/>
        <end position="25"/>
    </location>
</feature>
<keyword evidence="1" id="KW-1133">Transmembrane helix</keyword>
<dbReference type="STRING" id="710685.MycrhN_5443"/>
<reference evidence="2 3" key="1">
    <citation type="submission" date="2011-12" db="EMBL/GenBank/DDBJ databases">
        <title>Complete sequence of Mycobacterium rhodesiae NBB3.</title>
        <authorList>
            <consortium name="US DOE Joint Genome Institute"/>
            <person name="Lucas S."/>
            <person name="Han J."/>
            <person name="Lapidus A."/>
            <person name="Cheng J.-F."/>
            <person name="Goodwin L."/>
            <person name="Pitluck S."/>
            <person name="Peters L."/>
            <person name="Mikhailova N."/>
            <person name="Gu W."/>
            <person name="Detter J.C."/>
            <person name="Han C."/>
            <person name="Tapia R."/>
            <person name="Land M."/>
            <person name="Hauser L."/>
            <person name="Kyrpides N."/>
            <person name="Ivanova N."/>
            <person name="Pagani I."/>
            <person name="Mattes T."/>
            <person name="Holmes A."/>
            <person name="Rutledge P."/>
            <person name="Paulsen I."/>
            <person name="Coleman N."/>
            <person name="Woyke T."/>
        </authorList>
    </citation>
    <scope>NUCLEOTIDE SEQUENCE [LARGE SCALE GENOMIC DNA]</scope>
    <source>
        <strain evidence="2 3">NBB3</strain>
    </source>
</reference>
<proteinExistence type="predicted"/>
<keyword evidence="1" id="KW-0472">Membrane</keyword>
<evidence type="ECO:0000256" key="1">
    <source>
        <dbReference type="SAM" id="Phobius"/>
    </source>
</evidence>
<keyword evidence="1" id="KW-0812">Transmembrane</keyword>
<name>G8RIL0_MYCRN</name>
<accession>G8RIL0</accession>
<dbReference type="EMBL" id="CP003169">
    <property type="protein sequence ID" value="AEV75917.1"/>
    <property type="molecule type" value="Genomic_DNA"/>
</dbReference>
<dbReference type="OrthoDB" id="4745875at2"/>
<gene>
    <name evidence="2" type="ordered locus">MycrhN_5443</name>
</gene>
<dbReference type="PATRIC" id="fig|710685.3.peg.5467"/>
<feature type="transmembrane region" description="Helical" evidence="1">
    <location>
        <begin position="50"/>
        <end position="70"/>
    </location>
</feature>
<keyword evidence="3" id="KW-1185">Reference proteome</keyword>
<feature type="transmembrane region" description="Helical" evidence="1">
    <location>
        <begin position="77"/>
        <end position="101"/>
    </location>
</feature>
<organism evidence="2 3">
    <name type="scientific">Mycolicibacterium rhodesiae (strain NBB3)</name>
    <name type="common">Mycobacterium rhodesiae</name>
    <dbReference type="NCBI Taxonomy" id="710685"/>
    <lineage>
        <taxon>Bacteria</taxon>
        <taxon>Bacillati</taxon>
        <taxon>Actinomycetota</taxon>
        <taxon>Actinomycetes</taxon>
        <taxon>Mycobacteriales</taxon>
        <taxon>Mycobacteriaceae</taxon>
        <taxon>Mycolicibacterium</taxon>
    </lineage>
</organism>